<evidence type="ECO:0000313" key="5">
    <source>
        <dbReference type="Proteomes" id="UP000800200"/>
    </source>
</evidence>
<dbReference type="Gene3D" id="1.20.1050.10">
    <property type="match status" value="1"/>
</dbReference>
<dbReference type="SFLD" id="SFLDG00358">
    <property type="entry name" value="Main_(cytGST)"/>
    <property type="match status" value="1"/>
</dbReference>
<evidence type="ECO:0000256" key="1">
    <source>
        <dbReference type="ARBA" id="ARBA00007409"/>
    </source>
</evidence>
<dbReference type="Gene3D" id="3.40.30.10">
    <property type="entry name" value="Glutaredoxin"/>
    <property type="match status" value="1"/>
</dbReference>
<dbReference type="InterPro" id="IPR004046">
    <property type="entry name" value="GST_C"/>
</dbReference>
<dbReference type="Pfam" id="PF00043">
    <property type="entry name" value="GST_C"/>
    <property type="match status" value="1"/>
</dbReference>
<keyword evidence="4" id="KW-0808">Transferase</keyword>
<dbReference type="SUPFAM" id="SSF47616">
    <property type="entry name" value="GST C-terminal domain-like"/>
    <property type="match status" value="1"/>
</dbReference>
<dbReference type="Proteomes" id="UP000800200">
    <property type="component" value="Unassembled WGS sequence"/>
</dbReference>
<feature type="region of interest" description="Disordered" evidence="2">
    <location>
        <begin position="1"/>
        <end position="24"/>
    </location>
</feature>
<name>A0A6A6DM20_9PEZI</name>
<dbReference type="GO" id="GO:0016740">
    <property type="term" value="F:transferase activity"/>
    <property type="evidence" value="ECO:0007669"/>
    <property type="project" value="UniProtKB-KW"/>
</dbReference>
<dbReference type="InterPro" id="IPR036282">
    <property type="entry name" value="Glutathione-S-Trfase_C_sf"/>
</dbReference>
<dbReference type="SUPFAM" id="SSF52833">
    <property type="entry name" value="Thioredoxin-like"/>
    <property type="match status" value="1"/>
</dbReference>
<proteinExistence type="inferred from homology"/>
<dbReference type="InterPro" id="IPR004045">
    <property type="entry name" value="Glutathione_S-Trfase_N"/>
</dbReference>
<dbReference type="PANTHER" id="PTHR44051">
    <property type="entry name" value="GLUTATHIONE S-TRANSFERASE-RELATED"/>
    <property type="match status" value="1"/>
</dbReference>
<dbReference type="Pfam" id="PF13409">
    <property type="entry name" value="GST_N_2"/>
    <property type="match status" value="1"/>
</dbReference>
<keyword evidence="5" id="KW-1185">Reference proteome</keyword>
<dbReference type="SFLD" id="SFLDS00019">
    <property type="entry name" value="Glutathione_Transferase_(cytos"/>
    <property type="match status" value="1"/>
</dbReference>
<accession>A0A6A6DM20</accession>
<organism evidence="4 5">
    <name type="scientific">Zopfia rhizophila CBS 207.26</name>
    <dbReference type="NCBI Taxonomy" id="1314779"/>
    <lineage>
        <taxon>Eukaryota</taxon>
        <taxon>Fungi</taxon>
        <taxon>Dikarya</taxon>
        <taxon>Ascomycota</taxon>
        <taxon>Pezizomycotina</taxon>
        <taxon>Dothideomycetes</taxon>
        <taxon>Dothideomycetes incertae sedis</taxon>
        <taxon>Zopfiaceae</taxon>
        <taxon>Zopfia</taxon>
    </lineage>
</organism>
<dbReference type="InterPro" id="IPR040079">
    <property type="entry name" value="Glutathione_S-Trfase"/>
</dbReference>
<protein>
    <submittedName>
        <fullName evidence="4">Putative glutathione S-transferase</fullName>
    </submittedName>
</protein>
<sequence length="269" mass="30901">MSSTFPRRLLATRKPNPPPTQPNSTQLTIPTLHNLSSSQSLRVLWALEELTSTNSLKYKLKNYPRVHGPAPPELKSIFPLGKSPILTIEPVNEGEPVPIYQLNAGVLTESRLILQFLSDTYSNGAWEPLSAQDKRRDEFFQEFANNTFAMKVSFALLFDVIPPRLPFPFQQIAALMVRPVVNFWINDLQTVYQLMEDSLWEEKPWFSGERLGLADFCMSWGMDLAVQRGYFDDKKYPKVAKWYKTVTERPAYKRALEKGGSYDLINFDM</sequence>
<evidence type="ECO:0000259" key="3">
    <source>
        <dbReference type="PROSITE" id="PS50405"/>
    </source>
</evidence>
<reference evidence="4" key="1">
    <citation type="journal article" date="2020" name="Stud. Mycol.">
        <title>101 Dothideomycetes genomes: a test case for predicting lifestyles and emergence of pathogens.</title>
        <authorList>
            <person name="Haridas S."/>
            <person name="Albert R."/>
            <person name="Binder M."/>
            <person name="Bloem J."/>
            <person name="Labutti K."/>
            <person name="Salamov A."/>
            <person name="Andreopoulos B."/>
            <person name="Baker S."/>
            <person name="Barry K."/>
            <person name="Bills G."/>
            <person name="Bluhm B."/>
            <person name="Cannon C."/>
            <person name="Castanera R."/>
            <person name="Culley D."/>
            <person name="Daum C."/>
            <person name="Ezra D."/>
            <person name="Gonzalez J."/>
            <person name="Henrissat B."/>
            <person name="Kuo A."/>
            <person name="Liang C."/>
            <person name="Lipzen A."/>
            <person name="Lutzoni F."/>
            <person name="Magnuson J."/>
            <person name="Mondo S."/>
            <person name="Nolan M."/>
            <person name="Ohm R."/>
            <person name="Pangilinan J."/>
            <person name="Park H.-J."/>
            <person name="Ramirez L."/>
            <person name="Alfaro M."/>
            <person name="Sun H."/>
            <person name="Tritt A."/>
            <person name="Yoshinaga Y."/>
            <person name="Zwiers L.-H."/>
            <person name="Turgeon B."/>
            <person name="Goodwin S."/>
            <person name="Spatafora J."/>
            <person name="Crous P."/>
            <person name="Grigoriev I."/>
        </authorList>
    </citation>
    <scope>NUCLEOTIDE SEQUENCE</scope>
    <source>
        <strain evidence="4">CBS 207.26</strain>
    </source>
</reference>
<dbReference type="PROSITE" id="PS50405">
    <property type="entry name" value="GST_CTER"/>
    <property type="match status" value="1"/>
</dbReference>
<evidence type="ECO:0000313" key="4">
    <source>
        <dbReference type="EMBL" id="KAF2178656.1"/>
    </source>
</evidence>
<feature type="domain" description="GST C-terminal" evidence="3">
    <location>
        <begin position="130"/>
        <end position="269"/>
    </location>
</feature>
<dbReference type="AlphaFoldDB" id="A0A6A6DM20"/>
<dbReference type="PANTHER" id="PTHR44051:SF9">
    <property type="entry name" value="GLUTATHIONE S-TRANSFERASE 1"/>
    <property type="match status" value="1"/>
</dbReference>
<comment type="similarity">
    <text evidence="1">Belongs to the GST superfamily.</text>
</comment>
<evidence type="ECO:0000256" key="2">
    <source>
        <dbReference type="SAM" id="MobiDB-lite"/>
    </source>
</evidence>
<dbReference type="InterPro" id="IPR010987">
    <property type="entry name" value="Glutathione-S-Trfase_C-like"/>
</dbReference>
<dbReference type="CDD" id="cd03046">
    <property type="entry name" value="GST_N_GTT1_like"/>
    <property type="match status" value="1"/>
</dbReference>
<dbReference type="OrthoDB" id="2309723at2759"/>
<dbReference type="InterPro" id="IPR036249">
    <property type="entry name" value="Thioredoxin-like_sf"/>
</dbReference>
<dbReference type="EMBL" id="ML994674">
    <property type="protein sequence ID" value="KAF2178656.1"/>
    <property type="molecule type" value="Genomic_DNA"/>
</dbReference>
<gene>
    <name evidence="4" type="ORF">K469DRAFT_718199</name>
</gene>